<dbReference type="Gene3D" id="3.40.33.10">
    <property type="entry name" value="CAP"/>
    <property type="match status" value="1"/>
</dbReference>
<dbReference type="KEGG" id="mfo:Metfor_2559"/>
<proteinExistence type="predicted"/>
<sequence length="332" mass="35735" precursor="true">MSDRSQKFCTQCGTRLPDLPPALLTGRLAATGAAAAAVIIVIIVAGALSSPLLREMAGNAAGKPSGPVMPVSATAGITPLPPEPLPITTAVSSTATPLSTTVPVTASPVTTQTTRIPATTPKTTQTTATTVPTATPTPAFTAQITLAVTWIPSQPSPDTYTSKTEGAPFIDPSSLEARIHDLINNERRQNGLSTLSYDSFLASIARGHSYDMTLRNFFEHTNPDGLDARARGEWAGYPCVRDYETYYTEGISENIAMVYRYDTYKDLIAPNGTVMQTEYQWSTEEFIANKVVNGWMNSEGHRNNILDYHFQQEGIGVAFASDNAIYVTENFC</sequence>
<keyword evidence="4" id="KW-1185">Reference proteome</keyword>
<evidence type="ECO:0000256" key="1">
    <source>
        <dbReference type="SAM" id="Phobius"/>
    </source>
</evidence>
<dbReference type="PANTHER" id="PTHR31157:SF1">
    <property type="entry name" value="SCP DOMAIN-CONTAINING PROTEIN"/>
    <property type="match status" value="1"/>
</dbReference>
<dbReference type="OrthoDB" id="60683at2157"/>
<reference evidence="4" key="1">
    <citation type="submission" date="2011-12" db="EMBL/GenBank/DDBJ databases">
        <title>Complete sequence of Methanoregula formicicum SMSP.</title>
        <authorList>
            <person name="Lucas S."/>
            <person name="Han J."/>
            <person name="Lapidus A."/>
            <person name="Cheng J.-F."/>
            <person name="Goodwin L."/>
            <person name="Pitluck S."/>
            <person name="Peters L."/>
            <person name="Ovchinnikova G."/>
            <person name="Teshima H."/>
            <person name="Detter J.C."/>
            <person name="Han C."/>
            <person name="Tapia R."/>
            <person name="Land M."/>
            <person name="Hauser L."/>
            <person name="Kyrpides N."/>
            <person name="Ivanova N."/>
            <person name="Pagani I."/>
            <person name="Imachi H."/>
            <person name="Tamaki H."/>
            <person name="Sekiguchi Y."/>
            <person name="Kamagata Y."/>
            <person name="Cadillo-Quiroz H."/>
            <person name="Zinder S."/>
            <person name="Liu W.-T."/>
            <person name="Woyke T."/>
        </authorList>
    </citation>
    <scope>NUCLEOTIDE SEQUENCE [LARGE SCALE GENOMIC DNA]</scope>
    <source>
        <strain evidence="4">DSM 22288 / NBRC 105244 / SMSP</strain>
    </source>
</reference>
<dbReference type="Proteomes" id="UP000010824">
    <property type="component" value="Chromosome"/>
</dbReference>
<gene>
    <name evidence="3" type="ordered locus">Metfor_2559</name>
</gene>
<evidence type="ECO:0000259" key="2">
    <source>
        <dbReference type="Pfam" id="PF00188"/>
    </source>
</evidence>
<dbReference type="InterPro" id="IPR014044">
    <property type="entry name" value="CAP_dom"/>
</dbReference>
<dbReference type="AlphaFoldDB" id="L0HFN9"/>
<dbReference type="CDD" id="cd05379">
    <property type="entry name" value="CAP_bacterial"/>
    <property type="match status" value="1"/>
</dbReference>
<dbReference type="SUPFAM" id="SSF55797">
    <property type="entry name" value="PR-1-like"/>
    <property type="match status" value="1"/>
</dbReference>
<dbReference type="PANTHER" id="PTHR31157">
    <property type="entry name" value="SCP DOMAIN-CONTAINING PROTEIN"/>
    <property type="match status" value="1"/>
</dbReference>
<feature type="domain" description="SCP" evidence="2">
    <location>
        <begin position="181"/>
        <end position="330"/>
    </location>
</feature>
<keyword evidence="1" id="KW-1133">Transmembrane helix</keyword>
<organism evidence="3 4">
    <name type="scientific">Methanoregula formicica (strain DSM 22288 / NBRC 105244 / SMSP)</name>
    <dbReference type="NCBI Taxonomy" id="593750"/>
    <lineage>
        <taxon>Archaea</taxon>
        <taxon>Methanobacteriati</taxon>
        <taxon>Methanobacteriota</taxon>
        <taxon>Stenosarchaea group</taxon>
        <taxon>Methanomicrobia</taxon>
        <taxon>Methanomicrobiales</taxon>
        <taxon>Methanoregulaceae</taxon>
        <taxon>Methanoregula</taxon>
    </lineage>
</organism>
<feature type="transmembrane region" description="Helical" evidence="1">
    <location>
        <begin position="28"/>
        <end position="48"/>
    </location>
</feature>
<evidence type="ECO:0000313" key="3">
    <source>
        <dbReference type="EMBL" id="AGB03552.1"/>
    </source>
</evidence>
<dbReference type="HOGENOM" id="CLU_835779_0_0_2"/>
<dbReference type="eggNOG" id="arCOG03962">
    <property type="taxonomic scope" value="Archaea"/>
</dbReference>
<dbReference type="STRING" id="593750.Metfor_2559"/>
<dbReference type="InterPro" id="IPR035940">
    <property type="entry name" value="CAP_sf"/>
</dbReference>
<dbReference type="EMBL" id="CP003167">
    <property type="protein sequence ID" value="AGB03552.1"/>
    <property type="molecule type" value="Genomic_DNA"/>
</dbReference>
<protein>
    <submittedName>
        <fullName evidence="3">Uncharacterized protein with SCP/PR1 domains</fullName>
    </submittedName>
</protein>
<keyword evidence="1" id="KW-0472">Membrane</keyword>
<dbReference type="Pfam" id="PF00188">
    <property type="entry name" value="CAP"/>
    <property type="match status" value="1"/>
</dbReference>
<evidence type="ECO:0000313" key="4">
    <source>
        <dbReference type="Proteomes" id="UP000010824"/>
    </source>
</evidence>
<accession>L0HFN9</accession>
<keyword evidence="1" id="KW-0812">Transmembrane</keyword>
<reference evidence="3 4" key="2">
    <citation type="journal article" date="2014" name="Genome Announc.">
        <title>Complete Genome Sequence of Methanoregula formicica SMSPT, a Mesophilic Hydrogenotrophic Methanogen Isolated from a Methanogenic Upflow Anaerobic Sludge Blanket Reactor.</title>
        <authorList>
            <person name="Yamamoto K."/>
            <person name="Tamaki H."/>
            <person name="Cadillo-Quiroz H."/>
            <person name="Imachi H."/>
            <person name="Kyrpides N."/>
            <person name="Woyke T."/>
            <person name="Goodwin L."/>
            <person name="Zinder S.H."/>
            <person name="Kamagata Y."/>
            <person name="Liu W.T."/>
        </authorList>
    </citation>
    <scope>NUCLEOTIDE SEQUENCE [LARGE SCALE GENOMIC DNA]</scope>
    <source>
        <strain evidence="4">DSM 22288 / NBRC 105244 / SMSP</strain>
    </source>
</reference>
<name>L0HFN9_METFS</name>
<dbReference type="InParanoid" id="L0HFN9"/>